<dbReference type="PROSITE" id="PS01227">
    <property type="entry name" value="UPF0012"/>
    <property type="match status" value="1"/>
</dbReference>
<comment type="function">
    <text evidence="8">Cleaves A-5'-PPP-5'A to yield AMP and ADP.</text>
</comment>
<evidence type="ECO:0000256" key="11">
    <source>
        <dbReference type="PROSITE-ProRule" id="PRU00464"/>
    </source>
</evidence>
<evidence type="ECO:0000256" key="8">
    <source>
        <dbReference type="ARBA" id="ARBA00057461"/>
    </source>
</evidence>
<comment type="caution">
    <text evidence="14">The sequence shown here is derived from an EMBL/GenBank/DDBJ whole genome shotgun (WGS) entry which is preliminary data.</text>
</comment>
<evidence type="ECO:0000313" key="15">
    <source>
        <dbReference type="Proteomes" id="UP001445076"/>
    </source>
</evidence>
<evidence type="ECO:0000256" key="7">
    <source>
        <dbReference type="ARBA" id="ARBA00047780"/>
    </source>
</evidence>
<dbReference type="PROSITE" id="PS00892">
    <property type="entry name" value="HIT_1"/>
    <property type="match status" value="1"/>
</dbReference>
<comment type="subunit">
    <text evidence="2">Homotetramer.</text>
</comment>
<accession>A0AAW0WXR9</accession>
<evidence type="ECO:0000313" key="14">
    <source>
        <dbReference type="EMBL" id="KAK8732804.1"/>
    </source>
</evidence>
<keyword evidence="15" id="KW-1185">Reference proteome</keyword>
<dbReference type="InterPro" id="IPR001110">
    <property type="entry name" value="UPF0012_CS"/>
</dbReference>
<evidence type="ECO:0000256" key="1">
    <source>
        <dbReference type="ARBA" id="ARBA00001936"/>
    </source>
</evidence>
<reference evidence="14 15" key="1">
    <citation type="journal article" date="2024" name="BMC Genomics">
        <title>Genome assembly of redclaw crayfish (Cherax quadricarinatus) provides insights into its immune adaptation and hypoxia tolerance.</title>
        <authorList>
            <person name="Liu Z."/>
            <person name="Zheng J."/>
            <person name="Li H."/>
            <person name="Fang K."/>
            <person name="Wang S."/>
            <person name="He J."/>
            <person name="Zhou D."/>
            <person name="Weng S."/>
            <person name="Chi M."/>
            <person name="Gu Z."/>
            <person name="He J."/>
            <person name="Li F."/>
            <person name="Wang M."/>
        </authorList>
    </citation>
    <scope>NUCLEOTIDE SEQUENCE [LARGE SCALE GENOMIC DNA]</scope>
    <source>
        <strain evidence="14">ZL_2023a</strain>
    </source>
</reference>
<evidence type="ECO:0000256" key="10">
    <source>
        <dbReference type="ARBA" id="ARBA00069577"/>
    </source>
</evidence>
<feature type="domain" description="CN hydrolase" evidence="12">
    <location>
        <begin position="44"/>
        <end position="292"/>
    </location>
</feature>
<dbReference type="InterPro" id="IPR011146">
    <property type="entry name" value="HIT-like"/>
</dbReference>
<dbReference type="Gene3D" id="3.60.110.10">
    <property type="entry name" value="Carbon-nitrogen hydrolase"/>
    <property type="match status" value="1"/>
</dbReference>
<keyword evidence="4" id="KW-0547">Nucleotide-binding</keyword>
<dbReference type="InterPro" id="IPR036265">
    <property type="entry name" value="HIT-like_sf"/>
</dbReference>
<proteinExistence type="inferred from homology"/>
<organism evidence="14 15">
    <name type="scientific">Cherax quadricarinatus</name>
    <name type="common">Australian red claw crayfish</name>
    <dbReference type="NCBI Taxonomy" id="27406"/>
    <lineage>
        <taxon>Eukaryota</taxon>
        <taxon>Metazoa</taxon>
        <taxon>Ecdysozoa</taxon>
        <taxon>Arthropoda</taxon>
        <taxon>Crustacea</taxon>
        <taxon>Multicrustacea</taxon>
        <taxon>Malacostraca</taxon>
        <taxon>Eumalacostraca</taxon>
        <taxon>Eucarida</taxon>
        <taxon>Decapoda</taxon>
        <taxon>Pleocyemata</taxon>
        <taxon>Astacidea</taxon>
        <taxon>Parastacoidea</taxon>
        <taxon>Parastacidae</taxon>
        <taxon>Cherax</taxon>
    </lineage>
</organism>
<dbReference type="InterPro" id="IPR045254">
    <property type="entry name" value="Nit1/2_C-N_Hydrolase"/>
</dbReference>
<keyword evidence="5" id="KW-0378">Hydrolase</keyword>
<comment type="catalytic activity">
    <reaction evidence="7">
        <text>P(1),P(3)-bis(5'-adenosyl) triphosphate + H2O = AMP + ADP + 2 H(+)</text>
        <dbReference type="Rhea" id="RHEA:13893"/>
        <dbReference type="ChEBI" id="CHEBI:15377"/>
        <dbReference type="ChEBI" id="CHEBI:15378"/>
        <dbReference type="ChEBI" id="CHEBI:58529"/>
        <dbReference type="ChEBI" id="CHEBI:456215"/>
        <dbReference type="ChEBI" id="CHEBI:456216"/>
        <dbReference type="EC" id="3.6.1.29"/>
    </reaction>
</comment>
<sequence length="652" mass="73411">MKFLLRGLIRGKTAILDNRNHLIPGIQSMFKMAARNKQDDTRPKRVAVTQMTASRDKEANFITCVDLVRRAVESGAQMVFLPEACDYIAESKEESVQFAESINGPLVSKYQKLAAEVQVWLSLGGLHIKETEDKIRNTHIVIDNTGKIVSTYSKAHLFSVHIPERNLHLEEKAYVSPGKAILPPISTPVGAVALSICYDVRFPEMSLIQRKLGAQILTFPSAFTVTTGLAHWEALLRVRAIETQCYVIAAAQTGQHNKKRSSYGHAMVVDPWGAVVCQVSEGTNFALADINLDYLQNIRQEMPVLSHRRLDLYHILDMQFPDYPRICELLPFPSSYVSYQFGTVSVPGSCVFLKTQLSQAFVNKRPIVPGHVLLTPERPAKRFHQLQVPELSDLAQLTQKALEVIMCCYQEKTCQIAIQDGPAAGQTIDHIHIHIVPLNPSLNQKLQGHEEDGTEHWRDTNEMQEEASQLRQSATQILPNFYNVEPGIPCNTCVEIPEPECLENFQFGSVQVPNSCVIVKTKHTYVFVAPSPVLPGHIYVTFLKPCAGYRKASAEQVTDFFIVMQSAERLVETSHKAESSTIILLEDADLIQDQNLHVHAHIIPRTEDDLANNDNVYVDVLNHFKQHSEWTFSQEVIAYASHLRRLWLELNN</sequence>
<evidence type="ECO:0000256" key="9">
    <source>
        <dbReference type="ARBA" id="ARBA00061127"/>
    </source>
</evidence>
<dbReference type="FunFam" id="3.30.428.10:FF:000011">
    <property type="entry name" value="Fragile histidine triad"/>
    <property type="match status" value="1"/>
</dbReference>
<dbReference type="SUPFAM" id="SSF54197">
    <property type="entry name" value="HIT-like"/>
    <property type="match status" value="2"/>
</dbReference>
<dbReference type="InterPro" id="IPR036526">
    <property type="entry name" value="C-N_Hydrolase_sf"/>
</dbReference>
<evidence type="ECO:0000256" key="6">
    <source>
        <dbReference type="ARBA" id="ARBA00023268"/>
    </source>
</evidence>
<feature type="domain" description="HIT" evidence="13">
    <location>
        <begin position="503"/>
        <end position="612"/>
    </location>
</feature>
<dbReference type="EC" id="3.6.1.29" evidence="3"/>
<dbReference type="InterPro" id="IPR019808">
    <property type="entry name" value="Histidine_triad_CS"/>
</dbReference>
<dbReference type="PANTHER" id="PTHR23088">
    <property type="entry name" value="NITRILASE-RELATED"/>
    <property type="match status" value="1"/>
</dbReference>
<dbReference type="Pfam" id="PF00795">
    <property type="entry name" value="CN_hydrolase"/>
    <property type="match status" value="1"/>
</dbReference>
<dbReference type="Gene3D" id="3.30.428.10">
    <property type="entry name" value="HIT-like"/>
    <property type="match status" value="2"/>
</dbReference>
<evidence type="ECO:0000256" key="3">
    <source>
        <dbReference type="ARBA" id="ARBA00012377"/>
    </source>
</evidence>
<dbReference type="InterPro" id="IPR003010">
    <property type="entry name" value="C-N_Hydrolase"/>
</dbReference>
<dbReference type="SUPFAM" id="SSF56317">
    <property type="entry name" value="Carbon-nitrogen hydrolase"/>
    <property type="match status" value="1"/>
</dbReference>
<feature type="domain" description="HIT" evidence="13">
    <location>
        <begin position="337"/>
        <end position="446"/>
    </location>
</feature>
<dbReference type="Pfam" id="PF01230">
    <property type="entry name" value="HIT"/>
    <property type="match status" value="2"/>
</dbReference>
<name>A0AAW0WXR9_CHEQU</name>
<dbReference type="PANTHER" id="PTHR23088:SF27">
    <property type="entry name" value="DEAMINATED GLUTATHIONE AMIDASE"/>
    <property type="match status" value="1"/>
</dbReference>
<dbReference type="FunFam" id="3.60.110.10:FF:000005">
    <property type="entry name" value="nitrilase homolog 1 isoform X1"/>
    <property type="match status" value="1"/>
</dbReference>
<evidence type="ECO:0000256" key="5">
    <source>
        <dbReference type="ARBA" id="ARBA00022801"/>
    </source>
</evidence>
<dbReference type="CDD" id="cd07572">
    <property type="entry name" value="nit"/>
    <property type="match status" value="1"/>
</dbReference>
<dbReference type="AlphaFoldDB" id="A0AAW0WXR9"/>
<dbReference type="GO" id="GO:0047710">
    <property type="term" value="F:bis(5'-adenosyl)-triphosphatase activity"/>
    <property type="evidence" value="ECO:0007669"/>
    <property type="project" value="UniProtKB-EC"/>
</dbReference>
<gene>
    <name evidence="14" type="ORF">OTU49_006934</name>
</gene>
<evidence type="ECO:0000259" key="13">
    <source>
        <dbReference type="PROSITE" id="PS51084"/>
    </source>
</evidence>
<evidence type="ECO:0000256" key="2">
    <source>
        <dbReference type="ARBA" id="ARBA00011881"/>
    </source>
</evidence>
<feature type="short sequence motif" description="Histidine triad motif" evidence="11">
    <location>
        <begin position="597"/>
        <end position="601"/>
    </location>
</feature>
<dbReference type="EMBL" id="JARKIK010000056">
    <property type="protein sequence ID" value="KAK8732804.1"/>
    <property type="molecule type" value="Genomic_DNA"/>
</dbReference>
<keyword evidence="6" id="KW-0511">Multifunctional enzyme</keyword>
<feature type="short sequence motif" description="Histidine triad motif" evidence="11">
    <location>
        <begin position="430"/>
        <end position="434"/>
    </location>
</feature>
<evidence type="ECO:0000256" key="4">
    <source>
        <dbReference type="ARBA" id="ARBA00022741"/>
    </source>
</evidence>
<dbReference type="PROSITE" id="PS50263">
    <property type="entry name" value="CN_HYDROLASE"/>
    <property type="match status" value="1"/>
</dbReference>
<dbReference type="GO" id="GO:0000166">
    <property type="term" value="F:nucleotide binding"/>
    <property type="evidence" value="ECO:0007669"/>
    <property type="project" value="UniProtKB-KW"/>
</dbReference>
<evidence type="ECO:0000259" key="12">
    <source>
        <dbReference type="PROSITE" id="PS50263"/>
    </source>
</evidence>
<dbReference type="GO" id="GO:0016811">
    <property type="term" value="F:hydrolase activity, acting on carbon-nitrogen (but not peptide) bonds, in linear amides"/>
    <property type="evidence" value="ECO:0007669"/>
    <property type="project" value="InterPro"/>
</dbReference>
<protein>
    <recommendedName>
        <fullName evidence="10">Nitrilase and fragile histidine triad fusion protein NitFhit</fullName>
        <ecNumber evidence="3">3.6.1.29</ecNumber>
    </recommendedName>
</protein>
<dbReference type="Proteomes" id="UP001445076">
    <property type="component" value="Unassembled WGS sequence"/>
</dbReference>
<comment type="cofactor">
    <cofactor evidence="1">
        <name>Mn(2+)</name>
        <dbReference type="ChEBI" id="CHEBI:29035"/>
    </cofactor>
</comment>
<comment type="similarity">
    <text evidence="9">In the N-terminal section; belongs to the UPF0012 family.</text>
</comment>
<dbReference type="PROSITE" id="PS51084">
    <property type="entry name" value="HIT_2"/>
    <property type="match status" value="2"/>
</dbReference>